<evidence type="ECO:0000256" key="9">
    <source>
        <dbReference type="ARBA" id="ARBA00022692"/>
    </source>
</evidence>
<evidence type="ECO:0000256" key="20">
    <source>
        <dbReference type="PIRSR" id="PIRSR600829-1"/>
    </source>
</evidence>
<reference evidence="25" key="2">
    <citation type="submission" date="2020-09" db="EMBL/GenBank/DDBJ databases">
        <authorList>
            <person name="Sun Q."/>
            <person name="Kim S."/>
        </authorList>
    </citation>
    <scope>NUCLEOTIDE SEQUENCE</scope>
    <source>
        <strain evidence="25">KCTC 12870</strain>
    </source>
</reference>
<evidence type="ECO:0000256" key="4">
    <source>
        <dbReference type="ARBA" id="ARBA00017575"/>
    </source>
</evidence>
<dbReference type="GO" id="GO:0006654">
    <property type="term" value="P:phosphatidic acid biosynthetic process"/>
    <property type="evidence" value="ECO:0007669"/>
    <property type="project" value="InterPro"/>
</dbReference>
<dbReference type="CDD" id="cd14264">
    <property type="entry name" value="DAGK_IM"/>
    <property type="match status" value="1"/>
</dbReference>
<dbReference type="RefSeq" id="WP_189513515.1">
    <property type="nucleotide sequence ID" value="NZ_BMXG01000007.1"/>
</dbReference>
<evidence type="ECO:0000256" key="18">
    <source>
        <dbReference type="ARBA" id="ARBA00023209"/>
    </source>
</evidence>
<keyword evidence="8 24" id="KW-0808">Transferase</keyword>
<keyword evidence="7" id="KW-0997">Cell inner membrane</keyword>
<evidence type="ECO:0000313" key="25">
    <source>
        <dbReference type="EMBL" id="GHB99587.1"/>
    </source>
</evidence>
<protein>
    <recommendedName>
        <fullName evidence="4 24">Diacylglycerol kinase</fullName>
        <ecNumber evidence="3 24">2.7.1.107</ecNumber>
    </recommendedName>
</protein>
<keyword evidence="13 22" id="KW-0067">ATP-binding</keyword>
<feature type="binding site" evidence="22">
    <location>
        <begin position="98"/>
        <end position="100"/>
    </location>
    <ligand>
        <name>ATP</name>
        <dbReference type="ChEBI" id="CHEBI:30616"/>
    </ligand>
</feature>
<evidence type="ECO:0000256" key="19">
    <source>
        <dbReference type="ARBA" id="ARBA00023264"/>
    </source>
</evidence>
<feature type="binding site" evidence="23">
    <location>
        <position position="89"/>
    </location>
    <ligand>
        <name>a divalent metal cation</name>
        <dbReference type="ChEBI" id="CHEBI:60240"/>
    </ligand>
</feature>
<evidence type="ECO:0000256" key="8">
    <source>
        <dbReference type="ARBA" id="ARBA00022679"/>
    </source>
</evidence>
<evidence type="ECO:0000256" key="12">
    <source>
        <dbReference type="ARBA" id="ARBA00022777"/>
    </source>
</evidence>
<feature type="binding site" evidence="22">
    <location>
        <position position="41"/>
    </location>
    <ligand>
        <name>ATP</name>
        <dbReference type="ChEBI" id="CHEBI:30616"/>
    </ligand>
</feature>
<dbReference type="Gene3D" id="1.10.287.3610">
    <property type="match status" value="1"/>
</dbReference>
<feature type="transmembrane region" description="Helical" evidence="24">
    <location>
        <begin position="113"/>
        <end position="133"/>
    </location>
</feature>
<keyword evidence="9 24" id="KW-0812">Transmembrane</keyword>
<dbReference type="GO" id="GO:0005886">
    <property type="term" value="C:plasma membrane"/>
    <property type="evidence" value="ECO:0007669"/>
    <property type="project" value="UniProtKB-SubCell"/>
</dbReference>
<comment type="similarity">
    <text evidence="2 24">Belongs to the bacterial diacylglycerol kinase family.</text>
</comment>
<comment type="caution">
    <text evidence="25">The sequence shown here is derived from an EMBL/GenBank/DDBJ whole genome shotgun (WGS) entry which is preliminary data.</text>
</comment>
<keyword evidence="19 24" id="KW-1208">Phospholipid metabolism</keyword>
<proteinExistence type="inferred from homology"/>
<keyword evidence="14 23" id="KW-0460">Magnesium</keyword>
<keyword evidence="26" id="KW-1185">Reference proteome</keyword>
<evidence type="ECO:0000256" key="5">
    <source>
        <dbReference type="ARBA" id="ARBA00022475"/>
    </source>
</evidence>
<keyword evidence="18" id="KW-0594">Phospholipid biosynthesis</keyword>
<dbReference type="InterPro" id="IPR033718">
    <property type="entry name" value="DAGK_prok"/>
</dbReference>
<evidence type="ECO:0000256" key="10">
    <source>
        <dbReference type="ARBA" id="ARBA00022723"/>
    </source>
</evidence>
<feature type="binding site" evidence="21">
    <location>
        <position position="111"/>
    </location>
    <ligand>
        <name>substrate</name>
    </ligand>
</feature>
<comment type="catalytic activity">
    <reaction evidence="24">
        <text>a 1,2-diacyl-sn-glycerol + ATP = a 1,2-diacyl-sn-glycero-3-phosphate + ADP + H(+)</text>
        <dbReference type="Rhea" id="RHEA:10272"/>
        <dbReference type="ChEBI" id="CHEBI:15378"/>
        <dbReference type="ChEBI" id="CHEBI:17815"/>
        <dbReference type="ChEBI" id="CHEBI:30616"/>
        <dbReference type="ChEBI" id="CHEBI:58608"/>
        <dbReference type="ChEBI" id="CHEBI:456216"/>
        <dbReference type="EC" id="2.7.1.107"/>
    </reaction>
</comment>
<evidence type="ECO:0000256" key="17">
    <source>
        <dbReference type="ARBA" id="ARBA00023136"/>
    </source>
</evidence>
<keyword evidence="6" id="KW-0444">Lipid biosynthesis</keyword>
<feature type="binding site" evidence="21">
    <location>
        <position position="82"/>
    </location>
    <ligand>
        <name>substrate</name>
    </ligand>
</feature>
<evidence type="ECO:0000256" key="6">
    <source>
        <dbReference type="ARBA" id="ARBA00022516"/>
    </source>
</evidence>
<organism evidence="25 26">
    <name type="scientific">Cerasicoccus arenae</name>
    <dbReference type="NCBI Taxonomy" id="424488"/>
    <lineage>
        <taxon>Bacteria</taxon>
        <taxon>Pseudomonadati</taxon>
        <taxon>Verrucomicrobiota</taxon>
        <taxon>Opitutia</taxon>
        <taxon>Puniceicoccales</taxon>
        <taxon>Cerasicoccaceae</taxon>
        <taxon>Cerasicoccus</taxon>
    </lineage>
</organism>
<feature type="binding site" evidence="22">
    <location>
        <position position="89"/>
    </location>
    <ligand>
        <name>ATP</name>
        <dbReference type="ChEBI" id="CHEBI:30616"/>
    </ligand>
</feature>
<comment type="caution">
    <text evidence="24">Lacks conserved residue(s) required for the propagation of feature annotation.</text>
</comment>
<dbReference type="Pfam" id="PF01219">
    <property type="entry name" value="DAGK_prokar"/>
    <property type="match status" value="1"/>
</dbReference>
<feature type="binding site" evidence="21">
    <location>
        <begin position="43"/>
        <end position="47"/>
    </location>
    <ligand>
        <name>substrate</name>
    </ligand>
</feature>
<dbReference type="EMBL" id="BMXG01000007">
    <property type="protein sequence ID" value="GHB99587.1"/>
    <property type="molecule type" value="Genomic_DNA"/>
</dbReference>
<evidence type="ECO:0000256" key="15">
    <source>
        <dbReference type="ARBA" id="ARBA00022989"/>
    </source>
</evidence>
<sequence>MLQQNNAPPPVREDKSRGGLKRIWNALFYSFEGIGSSLKHESAFRQEALLACILVPTAILLPVGLLGKALMIGSVFLVLIVELCNSALEWTVDYISQETHPFAKRAKDMGSGAVFFSLLNVAVMWGLVITDAVQKGQLTF</sequence>
<evidence type="ECO:0000256" key="23">
    <source>
        <dbReference type="PIRSR" id="PIRSR600829-4"/>
    </source>
</evidence>
<feature type="binding site" evidence="22">
    <location>
        <position position="22"/>
    </location>
    <ligand>
        <name>ATP</name>
        <dbReference type="ChEBI" id="CHEBI:30616"/>
    </ligand>
</feature>
<feature type="binding site" evidence="22">
    <location>
        <begin position="107"/>
        <end position="108"/>
    </location>
    <ligand>
        <name>ATP</name>
        <dbReference type="ChEBI" id="CHEBI:30616"/>
    </ligand>
</feature>
<keyword evidence="17 24" id="KW-0472">Membrane</keyword>
<keyword evidence="5" id="KW-1003">Cell membrane</keyword>
<dbReference type="GO" id="GO:0004143">
    <property type="term" value="F:ATP-dependent diacylglycerol kinase activity"/>
    <property type="evidence" value="ECO:0007669"/>
    <property type="project" value="UniProtKB-EC"/>
</dbReference>
<comment type="subcellular location">
    <subcellularLocation>
        <location evidence="1">Cell inner membrane</location>
        <topology evidence="1">Multi-pass membrane protein</topology>
    </subcellularLocation>
</comment>
<evidence type="ECO:0000256" key="7">
    <source>
        <dbReference type="ARBA" id="ARBA00022519"/>
    </source>
</evidence>
<dbReference type="GO" id="GO:0005524">
    <property type="term" value="F:ATP binding"/>
    <property type="evidence" value="ECO:0007669"/>
    <property type="project" value="UniProtKB-KW"/>
</dbReference>
<reference evidence="25" key="1">
    <citation type="journal article" date="2014" name="Int. J. Syst. Evol. Microbiol.">
        <title>Complete genome sequence of Corynebacterium casei LMG S-19264T (=DSM 44701T), isolated from a smear-ripened cheese.</title>
        <authorList>
            <consortium name="US DOE Joint Genome Institute (JGI-PGF)"/>
            <person name="Walter F."/>
            <person name="Albersmeier A."/>
            <person name="Kalinowski J."/>
            <person name="Ruckert C."/>
        </authorList>
    </citation>
    <scope>NUCLEOTIDE SEQUENCE</scope>
    <source>
        <strain evidence="25">KCTC 12870</strain>
    </source>
</reference>
<dbReference type="AlphaFoldDB" id="A0A8J3GE15"/>
<evidence type="ECO:0000256" key="13">
    <source>
        <dbReference type="ARBA" id="ARBA00022840"/>
    </source>
</evidence>
<keyword evidence="12 24" id="KW-0418">Kinase</keyword>
<evidence type="ECO:0000256" key="24">
    <source>
        <dbReference type="RuleBase" id="RU363065"/>
    </source>
</evidence>
<dbReference type="InterPro" id="IPR036945">
    <property type="entry name" value="DAGK_sf"/>
</dbReference>
<dbReference type="PANTHER" id="PTHR34299">
    <property type="entry name" value="DIACYLGLYCEROL KINASE"/>
    <property type="match status" value="1"/>
</dbReference>
<gene>
    <name evidence="25" type="ORF">GCM10007047_14830</name>
</gene>
<evidence type="ECO:0000256" key="11">
    <source>
        <dbReference type="ARBA" id="ARBA00022741"/>
    </source>
</evidence>
<dbReference type="EC" id="2.7.1.107" evidence="3 24"/>
<comment type="cofactor">
    <cofactor evidence="23">
        <name>Mg(2+)</name>
        <dbReference type="ChEBI" id="CHEBI:18420"/>
    </cofactor>
    <text evidence="23">Mn(2+), Zn(2+), Cd(2+) and Co(2+) support activity to lesser extents.</text>
</comment>
<accession>A0A8J3GE15</accession>
<evidence type="ECO:0000256" key="21">
    <source>
        <dbReference type="PIRSR" id="PIRSR600829-2"/>
    </source>
</evidence>
<evidence type="ECO:0000256" key="14">
    <source>
        <dbReference type="ARBA" id="ARBA00022842"/>
    </source>
</evidence>
<keyword evidence="15 24" id="KW-1133">Transmembrane helix</keyword>
<evidence type="ECO:0000256" key="16">
    <source>
        <dbReference type="ARBA" id="ARBA00023098"/>
    </source>
</evidence>
<dbReference type="PANTHER" id="PTHR34299:SF1">
    <property type="entry name" value="DIACYLGLYCEROL KINASE"/>
    <property type="match status" value="1"/>
</dbReference>
<evidence type="ECO:0000256" key="2">
    <source>
        <dbReference type="ARBA" id="ARBA00005967"/>
    </source>
</evidence>
<evidence type="ECO:0000256" key="3">
    <source>
        <dbReference type="ARBA" id="ARBA00012133"/>
    </source>
</evidence>
<comment type="function">
    <text evidence="24">Catalyzes the ATP-dependent phosphorylation of sn-l,2-diacylglycerol (DAG) to phosphatidic acid. Involved in the recycling of diacylglycerol produced as a by-product during membrane-derived oligosaccharide (MDO) biosynthesis.</text>
</comment>
<keyword evidence="10 23" id="KW-0479">Metal-binding</keyword>
<feature type="binding site" evidence="23">
    <location>
        <position position="41"/>
    </location>
    <ligand>
        <name>a divalent metal cation</name>
        <dbReference type="ChEBI" id="CHEBI:60240"/>
    </ligand>
</feature>
<name>A0A8J3GE15_9BACT</name>
<feature type="binding site" evidence="22">
    <location>
        <position position="29"/>
    </location>
    <ligand>
        <name>ATP</name>
        <dbReference type="ChEBI" id="CHEBI:30616"/>
    </ligand>
</feature>
<evidence type="ECO:0000313" key="26">
    <source>
        <dbReference type="Proteomes" id="UP000642829"/>
    </source>
</evidence>
<feature type="active site" description="Proton acceptor" evidence="20">
    <location>
        <position position="82"/>
    </location>
</feature>
<evidence type="ECO:0000256" key="1">
    <source>
        <dbReference type="ARBA" id="ARBA00004429"/>
    </source>
</evidence>
<feature type="binding site" evidence="21">
    <location>
        <position position="22"/>
    </location>
    <ligand>
        <name>substrate</name>
    </ligand>
</feature>
<evidence type="ECO:0000256" key="22">
    <source>
        <dbReference type="PIRSR" id="PIRSR600829-3"/>
    </source>
</evidence>
<dbReference type="GO" id="GO:0046872">
    <property type="term" value="F:metal ion binding"/>
    <property type="evidence" value="ECO:0007669"/>
    <property type="project" value="UniProtKB-KW"/>
</dbReference>
<keyword evidence="16 24" id="KW-0443">Lipid metabolism</keyword>
<dbReference type="Proteomes" id="UP000642829">
    <property type="component" value="Unassembled WGS sequence"/>
</dbReference>
<dbReference type="InterPro" id="IPR000829">
    <property type="entry name" value="DAGK"/>
</dbReference>
<keyword evidence="11 22" id="KW-0547">Nucleotide-binding</keyword>